<reference evidence="1" key="1">
    <citation type="submission" date="2022-05" db="EMBL/GenBank/DDBJ databases">
        <title>Chromosome-level genome of Chaenocephalus aceratus.</title>
        <authorList>
            <person name="Park H."/>
        </authorList>
    </citation>
    <scope>NUCLEOTIDE SEQUENCE</scope>
    <source>
        <strain evidence="1">KU_202001</strain>
    </source>
</reference>
<evidence type="ECO:0000313" key="2">
    <source>
        <dbReference type="Proteomes" id="UP001057452"/>
    </source>
</evidence>
<gene>
    <name evidence="1" type="ORF">KUCAC02_014579</name>
</gene>
<accession>A0ACB9WE94</accession>
<name>A0ACB9WE94_CHAAC</name>
<dbReference type="Proteomes" id="UP001057452">
    <property type="component" value="Chromosome 16"/>
</dbReference>
<keyword evidence="2" id="KW-1185">Reference proteome</keyword>
<sequence length="280" mass="31237">MAAKQQRSGKKEQSSVPAANGGDFNMTDLANQLEQHRNAISADFKATISTLEAKLDCIQTTVSDHTHSINSLESNANEQDRRIQSLESMCAKLAENNTKLQAKLTDLESRSRRNNIRIIGLPESIEGPHPSSFFSELLAEVLGDSVFESPPECDRAHRTLSIKPGPGQRPRPVVIRLHRFQQKDKIIREARAKRGKLQYRGTPIAIYEDYPSEIVEQRREYQEVMSELYQRGFKPALLFPARLNITLKDGARKRLSAVSEAKNFIAANQSGIGSHASSSA</sequence>
<evidence type="ECO:0000313" key="1">
    <source>
        <dbReference type="EMBL" id="KAI4811702.1"/>
    </source>
</evidence>
<organism evidence="1 2">
    <name type="scientific">Chaenocephalus aceratus</name>
    <name type="common">Blackfin icefish</name>
    <name type="synonym">Chaenichthys aceratus</name>
    <dbReference type="NCBI Taxonomy" id="36190"/>
    <lineage>
        <taxon>Eukaryota</taxon>
        <taxon>Metazoa</taxon>
        <taxon>Chordata</taxon>
        <taxon>Craniata</taxon>
        <taxon>Vertebrata</taxon>
        <taxon>Euteleostomi</taxon>
        <taxon>Actinopterygii</taxon>
        <taxon>Neopterygii</taxon>
        <taxon>Teleostei</taxon>
        <taxon>Neoteleostei</taxon>
        <taxon>Acanthomorphata</taxon>
        <taxon>Eupercaria</taxon>
        <taxon>Perciformes</taxon>
        <taxon>Notothenioidei</taxon>
        <taxon>Channichthyidae</taxon>
        <taxon>Chaenocephalus</taxon>
    </lineage>
</organism>
<proteinExistence type="predicted"/>
<comment type="caution">
    <text evidence="1">The sequence shown here is derived from an EMBL/GenBank/DDBJ whole genome shotgun (WGS) entry which is preliminary data.</text>
</comment>
<protein>
    <submittedName>
        <fullName evidence="1">Uncharacterized protein</fullName>
    </submittedName>
</protein>
<dbReference type="EMBL" id="CM043800">
    <property type="protein sequence ID" value="KAI4811702.1"/>
    <property type="molecule type" value="Genomic_DNA"/>
</dbReference>